<feature type="domain" description="ABC3 transporter permease C-terminal" evidence="8">
    <location>
        <begin position="283"/>
        <end position="396"/>
    </location>
</feature>
<dbReference type="GO" id="GO:0022857">
    <property type="term" value="F:transmembrane transporter activity"/>
    <property type="evidence" value="ECO:0007669"/>
    <property type="project" value="TreeGrafter"/>
</dbReference>
<dbReference type="Pfam" id="PF02687">
    <property type="entry name" value="FtsX"/>
    <property type="match status" value="1"/>
</dbReference>
<dbReference type="PANTHER" id="PTHR30572:SF4">
    <property type="entry name" value="ABC TRANSPORTER PERMEASE YTRF"/>
    <property type="match status" value="1"/>
</dbReference>
<dbReference type="RefSeq" id="WP_076346220.1">
    <property type="nucleotide sequence ID" value="NZ_CP019082.1"/>
</dbReference>
<keyword evidence="2" id="KW-1003">Cell membrane</keyword>
<dbReference type="GO" id="GO:0005886">
    <property type="term" value="C:plasma membrane"/>
    <property type="evidence" value="ECO:0007669"/>
    <property type="project" value="UniProtKB-SubCell"/>
</dbReference>
<comment type="subcellular location">
    <subcellularLocation>
        <location evidence="1">Cell membrane</location>
        <topology evidence="1">Multi-pass membrane protein</topology>
    </subcellularLocation>
</comment>
<evidence type="ECO:0000256" key="6">
    <source>
        <dbReference type="ARBA" id="ARBA00038076"/>
    </source>
</evidence>
<evidence type="ECO:0000259" key="8">
    <source>
        <dbReference type="Pfam" id="PF02687"/>
    </source>
</evidence>
<gene>
    <name evidence="10" type="primary">macB_4</name>
    <name evidence="10" type="ORF">BSF38_02613</name>
</gene>
<organism evidence="10 11">
    <name type="scientific">Paludisphaera borealis</name>
    <dbReference type="NCBI Taxonomy" id="1387353"/>
    <lineage>
        <taxon>Bacteria</taxon>
        <taxon>Pseudomonadati</taxon>
        <taxon>Planctomycetota</taxon>
        <taxon>Planctomycetia</taxon>
        <taxon>Isosphaerales</taxon>
        <taxon>Isosphaeraceae</taxon>
        <taxon>Paludisphaera</taxon>
    </lineage>
</organism>
<feature type="domain" description="MacB-like periplasmic core" evidence="9">
    <location>
        <begin position="16"/>
        <end position="240"/>
    </location>
</feature>
<keyword evidence="5 7" id="KW-0472">Membrane</keyword>
<dbReference type="Proteomes" id="UP000186309">
    <property type="component" value="Chromosome"/>
</dbReference>
<comment type="similarity">
    <text evidence="6">Belongs to the ABC-4 integral membrane protein family.</text>
</comment>
<dbReference type="InterPro" id="IPR050250">
    <property type="entry name" value="Macrolide_Exporter_MacB"/>
</dbReference>
<evidence type="ECO:0000256" key="2">
    <source>
        <dbReference type="ARBA" id="ARBA00022475"/>
    </source>
</evidence>
<keyword evidence="3 7" id="KW-0812">Transmembrane</keyword>
<keyword evidence="10" id="KW-0378">Hydrolase</keyword>
<reference evidence="11" key="1">
    <citation type="submission" date="2016-12" db="EMBL/GenBank/DDBJ databases">
        <title>Comparative genomics of four Isosphaeraceae planctomycetes: a common pool of plasmids and glycoside hydrolase genes.</title>
        <authorList>
            <person name="Ivanova A."/>
        </authorList>
    </citation>
    <scope>NUCLEOTIDE SEQUENCE [LARGE SCALE GENOMIC DNA]</scope>
    <source>
        <strain evidence="11">PX4</strain>
    </source>
</reference>
<evidence type="ECO:0000313" key="10">
    <source>
        <dbReference type="EMBL" id="APW61109.1"/>
    </source>
</evidence>
<evidence type="ECO:0000256" key="4">
    <source>
        <dbReference type="ARBA" id="ARBA00022989"/>
    </source>
</evidence>
<dbReference type="EMBL" id="CP019082">
    <property type="protein sequence ID" value="APW61109.1"/>
    <property type="molecule type" value="Genomic_DNA"/>
</dbReference>
<evidence type="ECO:0000256" key="3">
    <source>
        <dbReference type="ARBA" id="ARBA00022692"/>
    </source>
</evidence>
<keyword evidence="11" id="KW-1185">Reference proteome</keyword>
<evidence type="ECO:0000256" key="7">
    <source>
        <dbReference type="SAM" id="Phobius"/>
    </source>
</evidence>
<feature type="transmembrane region" description="Helical" evidence="7">
    <location>
        <begin position="368"/>
        <end position="390"/>
    </location>
</feature>
<dbReference type="Pfam" id="PF12704">
    <property type="entry name" value="MacB_PCD"/>
    <property type="match status" value="1"/>
</dbReference>
<dbReference type="PANTHER" id="PTHR30572">
    <property type="entry name" value="MEMBRANE COMPONENT OF TRANSPORTER-RELATED"/>
    <property type="match status" value="1"/>
</dbReference>
<keyword evidence="4 7" id="KW-1133">Transmembrane helix</keyword>
<dbReference type="OrthoDB" id="9775474at2"/>
<dbReference type="EC" id="3.6.3.-" evidence="10"/>
<protein>
    <submittedName>
        <fullName evidence="10">Macrolide export ATP-binding/permease protein MacB</fullName>
        <ecNumber evidence="10">3.6.3.-</ecNumber>
    </submittedName>
</protein>
<accession>A0A1U7CQC9</accession>
<dbReference type="AlphaFoldDB" id="A0A1U7CQC9"/>
<dbReference type="InterPro" id="IPR025857">
    <property type="entry name" value="MacB_PCD"/>
</dbReference>
<feature type="transmembrane region" description="Helical" evidence="7">
    <location>
        <begin position="323"/>
        <end position="348"/>
    </location>
</feature>
<dbReference type="STRING" id="1387353.BSF38_02613"/>
<keyword evidence="10" id="KW-0547">Nucleotide-binding</keyword>
<dbReference type="InterPro" id="IPR003838">
    <property type="entry name" value="ABC3_permease_C"/>
</dbReference>
<dbReference type="GO" id="GO:0005524">
    <property type="term" value="F:ATP binding"/>
    <property type="evidence" value="ECO:0007669"/>
    <property type="project" value="UniProtKB-KW"/>
</dbReference>
<evidence type="ECO:0000256" key="5">
    <source>
        <dbReference type="ARBA" id="ARBA00023136"/>
    </source>
</evidence>
<evidence type="ECO:0000313" key="11">
    <source>
        <dbReference type="Proteomes" id="UP000186309"/>
    </source>
</evidence>
<feature type="transmembrane region" description="Helical" evidence="7">
    <location>
        <begin position="279"/>
        <end position="302"/>
    </location>
</feature>
<evidence type="ECO:0000256" key="1">
    <source>
        <dbReference type="ARBA" id="ARBA00004651"/>
    </source>
</evidence>
<sequence length="406" mass="43408">MGIFAWRNLLTRPMRTLLALIGLSIPILGVLGLFSLSNGLRNMVGDTLSQIEGVMVIRENAPSPVFSTLPADLAARIRKIPGVRSVAPEVWGLAPNVEGQGLLARSVGGLMSKKGPGALWDQTVISGQDIPAHKNLKSAVFPRSVREHGEGRFLDDRDRGSTNIVISRKIAKNFPDAEGKPRQVGGTLKISETVFNIVGIYDTGSLLLDVVVVMDIESARKILKMPAELVSSMYVEADNPPGYEALCQTIERDEPGVDARSMNEVQADFGSLMGEVDKLLMMTVSLALLVGIVGIVNTMLMSTTERFVEFGVLRTNGWSQTNILSLVTLESAFLGLLSGVVGCILALAGTSLANQFINGGLRLGITPYSLALGVGLSIVMGTLGGLYPAWRAARMVPMEAIRLGSH</sequence>
<dbReference type="KEGG" id="pbor:BSF38_02613"/>
<evidence type="ECO:0000259" key="9">
    <source>
        <dbReference type="Pfam" id="PF12704"/>
    </source>
</evidence>
<keyword evidence="10" id="KW-0067">ATP-binding</keyword>
<proteinExistence type="inferred from homology"/>
<dbReference type="GO" id="GO:0016787">
    <property type="term" value="F:hydrolase activity"/>
    <property type="evidence" value="ECO:0007669"/>
    <property type="project" value="UniProtKB-KW"/>
</dbReference>
<name>A0A1U7CQC9_9BACT</name>